<dbReference type="Gene3D" id="3.40.50.2300">
    <property type="match status" value="1"/>
</dbReference>
<dbReference type="SUPFAM" id="SSF52540">
    <property type="entry name" value="P-loop containing nucleoside triphosphate hydrolases"/>
    <property type="match status" value="1"/>
</dbReference>
<comment type="caution">
    <text evidence="2">The sequence shown here is derived from an EMBL/GenBank/DDBJ whole genome shotgun (WGS) entry which is preliminary data.</text>
</comment>
<organism evidence="2 3">
    <name type="scientific">Methylophilus luteus</name>
    <dbReference type="NCBI Taxonomy" id="640108"/>
    <lineage>
        <taxon>Bacteria</taxon>
        <taxon>Pseudomonadati</taxon>
        <taxon>Pseudomonadota</taxon>
        <taxon>Betaproteobacteria</taxon>
        <taxon>Nitrosomonadales</taxon>
        <taxon>Methylophilaceae</taxon>
        <taxon>Methylophilus</taxon>
    </lineage>
</organism>
<sequence length="402" mass="43604">MSERNCFIAITHSHECLQWLGQSLRDEGDLIPADSPTTERVVQLADAIGASIIFVQLNPADYRQEALLIEGIIAAKPFLPVIVVADSFDQNLLLTVIRLGARDFIKSGSRASEVVAEVKRLIPREGSLPASHNDQNGKITSVISARPGSDSPMLALHLALAIQETEPTLLLDLGVPHGDAMLYLGLTSSYSFIDAIRSLRRIDSTLIQTGFGRHKSGLTVLSMPEDSWTGAQFTAADVCVLLRSLRRHFSRIVLNLGGMVDSDFLLLLLANVDQIVLLVEQSVPSCRQNMQLVKHLREEKVSLVNTGVVVDRYLSKMPPGAESIAQSFGLPLLSTLSSSGMARLATMNSGESMFELSANDPYSINVRKLAEKLLDGQAGPVEKAPGMLHKLISALIPAHDKS</sequence>
<gene>
    <name evidence="2" type="ORF">ACFQ1Z_10210</name>
</gene>
<evidence type="ECO:0000259" key="1">
    <source>
        <dbReference type="Pfam" id="PF16968"/>
    </source>
</evidence>
<dbReference type="Pfam" id="PF16968">
    <property type="entry name" value="TadZ_N"/>
    <property type="match status" value="1"/>
</dbReference>
<keyword evidence="3" id="KW-1185">Reference proteome</keyword>
<dbReference type="Gene3D" id="3.40.50.300">
    <property type="entry name" value="P-loop containing nucleotide triphosphate hydrolases"/>
    <property type="match status" value="1"/>
</dbReference>
<dbReference type="InterPro" id="IPR050625">
    <property type="entry name" value="ParA/MinD_ATPase"/>
</dbReference>
<accession>A0ABW3F9E7</accession>
<feature type="domain" description="Pilus assembly protein TadZ N-terminal" evidence="1">
    <location>
        <begin position="6"/>
        <end position="133"/>
    </location>
</feature>
<reference evidence="3" key="1">
    <citation type="journal article" date="2019" name="Int. J. Syst. Evol. Microbiol.">
        <title>The Global Catalogue of Microorganisms (GCM) 10K type strain sequencing project: providing services to taxonomists for standard genome sequencing and annotation.</title>
        <authorList>
            <consortium name="The Broad Institute Genomics Platform"/>
            <consortium name="The Broad Institute Genome Sequencing Center for Infectious Disease"/>
            <person name="Wu L."/>
            <person name="Ma J."/>
        </authorList>
    </citation>
    <scope>NUCLEOTIDE SEQUENCE [LARGE SCALE GENOMIC DNA]</scope>
    <source>
        <strain evidence="3">CCUG 58412</strain>
    </source>
</reference>
<protein>
    <submittedName>
        <fullName evidence="2">CpaE family protein</fullName>
    </submittedName>
</protein>
<dbReference type="PANTHER" id="PTHR43384">
    <property type="entry name" value="SEPTUM SITE-DETERMINING PROTEIN MIND HOMOLOG, CHLOROPLASTIC-RELATED"/>
    <property type="match status" value="1"/>
</dbReference>
<dbReference type="InterPro" id="IPR031580">
    <property type="entry name" value="TadZ_N"/>
</dbReference>
<name>A0ABW3F9E7_9PROT</name>
<dbReference type="PANTHER" id="PTHR43384:SF13">
    <property type="entry name" value="SLR0110 PROTEIN"/>
    <property type="match status" value="1"/>
</dbReference>
<dbReference type="Proteomes" id="UP001597128">
    <property type="component" value="Unassembled WGS sequence"/>
</dbReference>
<evidence type="ECO:0000313" key="3">
    <source>
        <dbReference type="Proteomes" id="UP001597128"/>
    </source>
</evidence>
<dbReference type="EMBL" id="JBHTKB010000002">
    <property type="protein sequence ID" value="MFD0913920.1"/>
    <property type="molecule type" value="Genomic_DNA"/>
</dbReference>
<dbReference type="InterPro" id="IPR027417">
    <property type="entry name" value="P-loop_NTPase"/>
</dbReference>
<dbReference type="RefSeq" id="WP_379057414.1">
    <property type="nucleotide sequence ID" value="NZ_JBHTKB010000002.1"/>
</dbReference>
<evidence type="ECO:0000313" key="2">
    <source>
        <dbReference type="EMBL" id="MFD0913920.1"/>
    </source>
</evidence>
<proteinExistence type="predicted"/>